<protein>
    <submittedName>
        <fullName evidence="1">Uncharacterized protein</fullName>
    </submittedName>
</protein>
<dbReference type="Proteomes" id="UP001054821">
    <property type="component" value="Chromosome 4"/>
</dbReference>
<organism evidence="1 2">
    <name type="scientific">Prunus dulcis</name>
    <name type="common">Almond</name>
    <name type="synonym">Amygdalus dulcis</name>
    <dbReference type="NCBI Taxonomy" id="3755"/>
    <lineage>
        <taxon>Eukaryota</taxon>
        <taxon>Viridiplantae</taxon>
        <taxon>Streptophyta</taxon>
        <taxon>Embryophyta</taxon>
        <taxon>Tracheophyta</taxon>
        <taxon>Spermatophyta</taxon>
        <taxon>Magnoliopsida</taxon>
        <taxon>eudicotyledons</taxon>
        <taxon>Gunneridae</taxon>
        <taxon>Pentapetalae</taxon>
        <taxon>rosids</taxon>
        <taxon>fabids</taxon>
        <taxon>Rosales</taxon>
        <taxon>Rosaceae</taxon>
        <taxon>Amygdaloideae</taxon>
        <taxon>Amygdaleae</taxon>
        <taxon>Prunus</taxon>
    </lineage>
</organism>
<gene>
    <name evidence="1" type="ORF">L3X38_022858</name>
</gene>
<evidence type="ECO:0000313" key="2">
    <source>
        <dbReference type="Proteomes" id="UP001054821"/>
    </source>
</evidence>
<sequence length="133" mass="14485">MSNLIRSCKAVTSAQSSLYPAQSSSATTTPALIDHLPVAKKNTRGPCLQLKTAKVTRVTNSRINIRYDERHRAAPTTELHSSLAHDIDDVVRTHSRCNGSLGRSCLTRSDGGSRPVVDELQLRGPRLRAVGVR</sequence>
<reference evidence="1 2" key="1">
    <citation type="journal article" date="2022" name="G3 (Bethesda)">
        <title>Whole-genome sequence and methylome profiling of the almond [Prunus dulcis (Mill.) D.A. Webb] cultivar 'Nonpareil'.</title>
        <authorList>
            <person name="D'Amico-Willman K.M."/>
            <person name="Ouma W.Z."/>
            <person name="Meulia T."/>
            <person name="Sideli G.M."/>
            <person name="Gradziel T.M."/>
            <person name="Fresnedo-Ramirez J."/>
        </authorList>
    </citation>
    <scope>NUCLEOTIDE SEQUENCE [LARGE SCALE GENOMIC DNA]</scope>
    <source>
        <strain evidence="1">Clone GOH B32 T37-40</strain>
    </source>
</reference>
<comment type="caution">
    <text evidence="1">The sequence shown here is derived from an EMBL/GenBank/DDBJ whole genome shotgun (WGS) entry which is preliminary data.</text>
</comment>
<dbReference type="EMBL" id="JAJFAZ020000004">
    <property type="protein sequence ID" value="KAI5332729.1"/>
    <property type="molecule type" value="Genomic_DNA"/>
</dbReference>
<evidence type="ECO:0000313" key="1">
    <source>
        <dbReference type="EMBL" id="KAI5332729.1"/>
    </source>
</evidence>
<proteinExistence type="predicted"/>
<dbReference type="AlphaFoldDB" id="A0AAD4VWR7"/>
<accession>A0AAD4VWR7</accession>
<name>A0AAD4VWR7_PRUDU</name>
<keyword evidence="2" id="KW-1185">Reference proteome</keyword>